<dbReference type="InterPro" id="IPR023090">
    <property type="entry name" value="UPF0702_alpha/beta_dom_sf"/>
</dbReference>
<reference evidence="9" key="1">
    <citation type="submission" date="2021-03" db="EMBL/GenBank/DDBJ databases">
        <title>Taxonomic study of Clostridium polyendosporum from meadow-gley soil under rice.</title>
        <authorList>
            <person name="Kobayashi H."/>
            <person name="Tanizawa Y."/>
            <person name="Yagura M."/>
        </authorList>
    </citation>
    <scope>NUCLEOTIDE SEQUENCE</scope>
    <source>
        <strain evidence="9">JCM 30710</strain>
    </source>
</reference>
<proteinExistence type="inferred from homology"/>
<dbReference type="PANTHER" id="PTHR34582:SF2">
    <property type="entry name" value="UPF0702 TRANSMEMBRANE PROTEIN YDFR"/>
    <property type="match status" value="1"/>
</dbReference>
<keyword evidence="4 7" id="KW-0812">Transmembrane</keyword>
<feature type="domain" description="YetF C-terminal" evidence="8">
    <location>
        <begin position="78"/>
        <end position="150"/>
    </location>
</feature>
<dbReference type="AlphaFoldDB" id="A0A919S1C9"/>
<dbReference type="Pfam" id="PF04239">
    <property type="entry name" value="DUF421"/>
    <property type="match status" value="1"/>
</dbReference>
<feature type="transmembrane region" description="Helical" evidence="7">
    <location>
        <begin position="6"/>
        <end position="24"/>
    </location>
</feature>
<gene>
    <name evidence="9" type="ORF">CPJCM30710_31210</name>
</gene>
<keyword evidence="3" id="KW-1003">Cell membrane</keyword>
<evidence type="ECO:0000256" key="1">
    <source>
        <dbReference type="ARBA" id="ARBA00004651"/>
    </source>
</evidence>
<keyword evidence="10" id="KW-1185">Reference proteome</keyword>
<dbReference type="EMBL" id="BOPZ01000038">
    <property type="protein sequence ID" value="GIM30455.1"/>
    <property type="molecule type" value="Genomic_DNA"/>
</dbReference>
<dbReference type="Proteomes" id="UP000679179">
    <property type="component" value="Unassembled WGS sequence"/>
</dbReference>
<comment type="caution">
    <text evidence="9">The sequence shown here is derived from an EMBL/GenBank/DDBJ whole genome shotgun (WGS) entry which is preliminary data.</text>
</comment>
<dbReference type="PANTHER" id="PTHR34582">
    <property type="entry name" value="UPF0702 TRANSMEMBRANE PROTEIN YCAP"/>
    <property type="match status" value="1"/>
</dbReference>
<comment type="similarity">
    <text evidence="2">Belongs to the UPF0702 family.</text>
</comment>
<sequence length="202" mass="22925">MELSWILQSTLIFFIGTFILRVGGRKSISQMTISQTIVMIGLGSLLIQPISGKGLLITFLAAFLLVLLMIITEYIQVKIDFLENLFSGKAVIVIENGKPNMKNLKKLRLSIDRLETRLRQVGISSIEDVQYATIEVSGQLGYELKENKKPLTKEDFISIMTEISQMKEMIGYNSKSKDNKNKINDIFEEVNTRKFEGNKNEP</sequence>
<evidence type="ECO:0000256" key="6">
    <source>
        <dbReference type="ARBA" id="ARBA00023136"/>
    </source>
</evidence>
<evidence type="ECO:0000259" key="8">
    <source>
        <dbReference type="Pfam" id="PF04239"/>
    </source>
</evidence>
<keyword evidence="6 7" id="KW-0472">Membrane</keyword>
<keyword evidence="5 7" id="KW-1133">Transmembrane helix</keyword>
<dbReference type="GO" id="GO:0005886">
    <property type="term" value="C:plasma membrane"/>
    <property type="evidence" value="ECO:0007669"/>
    <property type="project" value="UniProtKB-SubCell"/>
</dbReference>
<feature type="transmembrane region" description="Helical" evidence="7">
    <location>
        <begin position="56"/>
        <end position="75"/>
    </location>
</feature>
<dbReference type="RefSeq" id="WP_212905123.1">
    <property type="nucleotide sequence ID" value="NZ_BOPZ01000038.1"/>
</dbReference>
<evidence type="ECO:0000256" key="2">
    <source>
        <dbReference type="ARBA" id="ARBA00006448"/>
    </source>
</evidence>
<protein>
    <submittedName>
        <fullName evidence="9">DUF421 domain-containing protein</fullName>
    </submittedName>
</protein>
<evidence type="ECO:0000256" key="4">
    <source>
        <dbReference type="ARBA" id="ARBA00022692"/>
    </source>
</evidence>
<evidence type="ECO:0000313" key="9">
    <source>
        <dbReference type="EMBL" id="GIM30455.1"/>
    </source>
</evidence>
<name>A0A919S1C9_9CLOT</name>
<dbReference type="InterPro" id="IPR007353">
    <property type="entry name" value="DUF421"/>
</dbReference>
<evidence type="ECO:0000256" key="5">
    <source>
        <dbReference type="ARBA" id="ARBA00022989"/>
    </source>
</evidence>
<organism evidence="9 10">
    <name type="scientific">Clostridium polyendosporum</name>
    <dbReference type="NCBI Taxonomy" id="69208"/>
    <lineage>
        <taxon>Bacteria</taxon>
        <taxon>Bacillati</taxon>
        <taxon>Bacillota</taxon>
        <taxon>Clostridia</taxon>
        <taxon>Eubacteriales</taxon>
        <taxon>Clostridiaceae</taxon>
        <taxon>Clostridium</taxon>
    </lineage>
</organism>
<evidence type="ECO:0000256" key="7">
    <source>
        <dbReference type="SAM" id="Phobius"/>
    </source>
</evidence>
<accession>A0A919S1C9</accession>
<evidence type="ECO:0000256" key="3">
    <source>
        <dbReference type="ARBA" id="ARBA00022475"/>
    </source>
</evidence>
<comment type="subcellular location">
    <subcellularLocation>
        <location evidence="1">Cell membrane</location>
        <topology evidence="1">Multi-pass membrane protein</topology>
    </subcellularLocation>
</comment>
<evidence type="ECO:0000313" key="10">
    <source>
        <dbReference type="Proteomes" id="UP000679179"/>
    </source>
</evidence>
<dbReference type="Gene3D" id="3.30.240.20">
    <property type="entry name" value="bsu07140 like domains"/>
    <property type="match status" value="1"/>
</dbReference>